<evidence type="ECO:0000256" key="1">
    <source>
        <dbReference type="SAM" id="MobiDB-lite"/>
    </source>
</evidence>
<accession>A0ABQ1CCX8</accession>
<proteinExistence type="predicted"/>
<dbReference type="EMBL" id="BLKX01000001">
    <property type="protein sequence ID" value="GFG82104.1"/>
    <property type="molecule type" value="Genomic_DNA"/>
</dbReference>
<protein>
    <submittedName>
        <fullName evidence="2">Uncharacterized protein</fullName>
    </submittedName>
</protein>
<feature type="compositionally biased region" description="Polar residues" evidence="1">
    <location>
        <begin position="1"/>
        <end position="17"/>
    </location>
</feature>
<name>A0ABQ1CCX8_9MYCO</name>
<organism evidence="2 3">
    <name type="scientific">Mycobacterium paragordonae</name>
    <dbReference type="NCBI Taxonomy" id="1389713"/>
    <lineage>
        <taxon>Bacteria</taxon>
        <taxon>Bacillati</taxon>
        <taxon>Actinomycetota</taxon>
        <taxon>Actinomycetes</taxon>
        <taxon>Mycobacteriales</taxon>
        <taxon>Mycobacteriaceae</taxon>
        <taxon>Mycobacterium</taxon>
    </lineage>
</organism>
<comment type="caution">
    <text evidence="2">The sequence shown here is derived from an EMBL/GenBank/DDBJ whole genome shotgun (WGS) entry which is preliminary data.</text>
</comment>
<sequence length="82" mass="8388">MTFTFGAANSSPRNQLDGNGRKAGLIVNTVAATGSSAALAVTGVIAPATTIDAKAIDVNKRLTGATPCGHIYHRQRQNYCGG</sequence>
<dbReference type="Proteomes" id="UP000465240">
    <property type="component" value="Unassembled WGS sequence"/>
</dbReference>
<keyword evidence="3" id="KW-1185">Reference proteome</keyword>
<evidence type="ECO:0000313" key="3">
    <source>
        <dbReference type="Proteomes" id="UP000465240"/>
    </source>
</evidence>
<evidence type="ECO:0000313" key="2">
    <source>
        <dbReference type="EMBL" id="GFG82104.1"/>
    </source>
</evidence>
<reference evidence="2 3" key="1">
    <citation type="journal article" date="2019" name="Emerg. Microbes Infect.">
        <title>Comprehensive subspecies identification of 175 nontuberculous mycobacteria species based on 7547 genomic profiles.</title>
        <authorList>
            <person name="Matsumoto Y."/>
            <person name="Kinjo T."/>
            <person name="Motooka D."/>
            <person name="Nabeya D."/>
            <person name="Jung N."/>
            <person name="Uechi K."/>
            <person name="Horii T."/>
            <person name="Iida T."/>
            <person name="Fujita J."/>
            <person name="Nakamura S."/>
        </authorList>
    </citation>
    <scope>NUCLEOTIDE SEQUENCE [LARGE SCALE GENOMIC DNA]</scope>
    <source>
        <strain evidence="2 3">JCM 18565</strain>
    </source>
</reference>
<gene>
    <name evidence="2" type="ORF">MPRG_53800</name>
</gene>
<feature type="region of interest" description="Disordered" evidence="1">
    <location>
        <begin position="1"/>
        <end position="20"/>
    </location>
</feature>